<dbReference type="InterPro" id="IPR054515">
    <property type="entry name" value="YgxA-like_substrate-bd"/>
</dbReference>
<evidence type="ECO:0000259" key="1">
    <source>
        <dbReference type="Pfam" id="PF14540"/>
    </source>
</evidence>
<dbReference type="InterPro" id="IPR029348">
    <property type="entry name" value="NTF-like"/>
</dbReference>
<dbReference type="InterPro" id="IPR043519">
    <property type="entry name" value="NT_sf"/>
</dbReference>
<evidence type="ECO:0000313" key="4">
    <source>
        <dbReference type="EMBL" id="MFC3885336.1"/>
    </source>
</evidence>
<sequence length="296" mass="34676">MEDILRPIYQERASNEDTLGIILIEKKKSESPVTDNLDAVILVIVKDAAQPLFIKHYEYKNDTAGLCVVTESLVYDWILNGTNRRIVNWIFNGKLLFDRNEYIESLKKRLETFPYQDRVRKMGIEFAKLIRRFMEGKDFYESNHYLDAFNHMVHALHHLARLSVLEHGFHPEITVWSQIKKIEPQIYKLYEELVVGRESLEKRVELLFLAIEFLITERKRSGSKHLLSLLATKSEPWTFADIMNHPEIKSYAIDLGLLLEFLVEKEIVSVHKVETKGKGLYHRYYYVKGDSATGDK</sequence>
<dbReference type="RefSeq" id="WP_377917646.1">
    <property type="nucleotide sequence ID" value="NZ_JBHRZT010000070.1"/>
</dbReference>
<evidence type="ECO:0000259" key="2">
    <source>
        <dbReference type="Pfam" id="PF18576"/>
    </source>
</evidence>
<keyword evidence="5" id="KW-1185">Reference proteome</keyword>
<feature type="domain" description="YgxA-like substrate binding" evidence="3">
    <location>
        <begin position="121"/>
        <end position="218"/>
    </location>
</feature>
<gene>
    <name evidence="4" type="ORF">ACFOU2_18370</name>
</gene>
<reference evidence="5" key="1">
    <citation type="journal article" date="2019" name="Int. J. Syst. Evol. Microbiol.">
        <title>The Global Catalogue of Microorganisms (GCM) 10K type strain sequencing project: providing services to taxonomists for standard genome sequencing and annotation.</title>
        <authorList>
            <consortium name="The Broad Institute Genomics Platform"/>
            <consortium name="The Broad Institute Genome Sequencing Center for Infectious Disease"/>
            <person name="Wu L."/>
            <person name="Ma J."/>
        </authorList>
    </citation>
    <scope>NUCLEOTIDE SEQUENCE [LARGE SCALE GENOMIC DNA]</scope>
    <source>
        <strain evidence="5">CCUG 61889</strain>
    </source>
</reference>
<dbReference type="Gene3D" id="1.20.120.330">
    <property type="entry name" value="Nucleotidyltransferases domain 2"/>
    <property type="match status" value="1"/>
</dbReference>
<dbReference type="InterPro" id="IPR036388">
    <property type="entry name" value="WH-like_DNA-bd_sf"/>
</dbReference>
<dbReference type="Gene3D" id="1.10.10.10">
    <property type="entry name" value="Winged helix-like DNA-binding domain superfamily/Winged helix DNA-binding domain"/>
    <property type="match status" value="1"/>
</dbReference>
<evidence type="ECO:0000313" key="5">
    <source>
        <dbReference type="Proteomes" id="UP001595752"/>
    </source>
</evidence>
<accession>A0ABV8B819</accession>
<organism evidence="4 5">
    <name type="scientific">Bacillus songklensis</name>
    <dbReference type="NCBI Taxonomy" id="1069116"/>
    <lineage>
        <taxon>Bacteria</taxon>
        <taxon>Bacillati</taxon>
        <taxon>Bacillota</taxon>
        <taxon>Bacilli</taxon>
        <taxon>Bacillales</taxon>
        <taxon>Bacillaceae</taxon>
        <taxon>Bacillus</taxon>
    </lineage>
</organism>
<dbReference type="Pfam" id="PF22339">
    <property type="entry name" value="YgxA-like_sub_bind"/>
    <property type="match status" value="1"/>
</dbReference>
<dbReference type="Pfam" id="PF14540">
    <property type="entry name" value="NTF-like"/>
    <property type="match status" value="1"/>
</dbReference>
<protein>
    <submittedName>
        <fullName evidence="4">Nucleotidyltransferase-like protein</fullName>
    </submittedName>
</protein>
<feature type="domain" description="YgxA-like helix-turn-helix" evidence="2">
    <location>
        <begin position="224"/>
        <end position="287"/>
    </location>
</feature>
<name>A0ABV8B819_9BACI</name>
<comment type="caution">
    <text evidence="4">The sequence shown here is derived from an EMBL/GenBank/DDBJ whole genome shotgun (WGS) entry which is preliminary data.</text>
</comment>
<dbReference type="Pfam" id="PF18576">
    <property type="entry name" value="HTH_52"/>
    <property type="match status" value="1"/>
</dbReference>
<feature type="domain" description="Nucleotidyltransferase-like" evidence="1">
    <location>
        <begin position="1"/>
        <end position="118"/>
    </location>
</feature>
<dbReference type="InterPro" id="IPR041143">
    <property type="entry name" value="YgxA_HTH"/>
</dbReference>
<dbReference type="Proteomes" id="UP001595752">
    <property type="component" value="Unassembled WGS sequence"/>
</dbReference>
<dbReference type="Gene3D" id="3.30.460.10">
    <property type="entry name" value="Beta Polymerase, domain 2"/>
    <property type="match status" value="1"/>
</dbReference>
<dbReference type="EMBL" id="JBHRZT010000070">
    <property type="protein sequence ID" value="MFC3885336.1"/>
    <property type="molecule type" value="Genomic_DNA"/>
</dbReference>
<proteinExistence type="predicted"/>
<evidence type="ECO:0000259" key="3">
    <source>
        <dbReference type="Pfam" id="PF22339"/>
    </source>
</evidence>